<proteinExistence type="predicted"/>
<dbReference type="AlphaFoldDB" id="A0A8D8SQR2"/>
<keyword evidence="1" id="KW-0472">Membrane</keyword>
<feature type="transmembrane region" description="Helical" evidence="1">
    <location>
        <begin position="76"/>
        <end position="97"/>
    </location>
</feature>
<accession>A0A8D8SQR2</accession>
<organism evidence="2">
    <name type="scientific">Cacopsylla melanoneura</name>
    <dbReference type="NCBI Taxonomy" id="428564"/>
    <lineage>
        <taxon>Eukaryota</taxon>
        <taxon>Metazoa</taxon>
        <taxon>Ecdysozoa</taxon>
        <taxon>Arthropoda</taxon>
        <taxon>Hexapoda</taxon>
        <taxon>Insecta</taxon>
        <taxon>Pterygota</taxon>
        <taxon>Neoptera</taxon>
        <taxon>Paraneoptera</taxon>
        <taxon>Hemiptera</taxon>
        <taxon>Sternorrhyncha</taxon>
        <taxon>Psylloidea</taxon>
        <taxon>Psyllidae</taxon>
        <taxon>Psyllinae</taxon>
        <taxon>Cacopsylla</taxon>
    </lineage>
</organism>
<evidence type="ECO:0000256" key="1">
    <source>
        <dbReference type="SAM" id="Phobius"/>
    </source>
</evidence>
<protein>
    <submittedName>
        <fullName evidence="2">Uncharacterized protein</fullName>
    </submittedName>
</protein>
<reference evidence="2" key="1">
    <citation type="submission" date="2021-05" db="EMBL/GenBank/DDBJ databases">
        <authorList>
            <person name="Alioto T."/>
            <person name="Alioto T."/>
            <person name="Gomez Garrido J."/>
        </authorList>
    </citation>
    <scope>NUCLEOTIDE SEQUENCE</scope>
</reference>
<name>A0A8D8SQR2_9HEMI</name>
<sequence length="100" mass="12155">MFVKPDIETMSRGGHLRLKRSQNGTLYWGSMFYNKLPPSVRELPMKNFSSVLQDFLLWHGHTSVSMSIWMIIQFEFSIICIIYIMEIYIIYFHYYFYLFF</sequence>
<evidence type="ECO:0000313" key="2">
    <source>
        <dbReference type="EMBL" id="CAG6674123.1"/>
    </source>
</evidence>
<dbReference type="EMBL" id="HBUF01233067">
    <property type="protein sequence ID" value="CAG6674123.1"/>
    <property type="molecule type" value="Transcribed_RNA"/>
</dbReference>
<keyword evidence="1" id="KW-0812">Transmembrane</keyword>
<keyword evidence="1" id="KW-1133">Transmembrane helix</keyword>